<dbReference type="InterPro" id="IPR029095">
    <property type="entry name" value="NarX-like_N"/>
</dbReference>
<gene>
    <name evidence="6" type="ORF">G3A44_16195</name>
</gene>
<dbReference type="AlphaFoldDB" id="A0A7C9PIC3"/>
<dbReference type="RefSeq" id="WP_163458784.1">
    <property type="nucleotide sequence ID" value="NZ_JAAGOH010000021.1"/>
</dbReference>
<evidence type="ECO:0000313" key="7">
    <source>
        <dbReference type="Proteomes" id="UP000484255"/>
    </source>
</evidence>
<dbReference type="Gene3D" id="1.10.10.10">
    <property type="entry name" value="Winged helix-like DNA-binding domain superfamily/Winged helix DNA-binding domain"/>
    <property type="match status" value="1"/>
</dbReference>
<dbReference type="InterPro" id="IPR011006">
    <property type="entry name" value="CheY-like_superfamily"/>
</dbReference>
<keyword evidence="3" id="KW-1133">Transmembrane helix</keyword>
<comment type="subcellular location">
    <subcellularLocation>
        <location evidence="1">Membrane</location>
        <topology evidence="1">Multi-pass membrane protein</topology>
    </subcellularLocation>
</comment>
<evidence type="ECO:0000259" key="5">
    <source>
        <dbReference type="PROSITE" id="PS50921"/>
    </source>
</evidence>
<keyword evidence="2" id="KW-0812">Transmembrane</keyword>
<dbReference type="Pfam" id="PF13675">
    <property type="entry name" value="PilJ"/>
    <property type="match status" value="2"/>
</dbReference>
<dbReference type="SMART" id="SM01012">
    <property type="entry name" value="ANTAR"/>
    <property type="match status" value="1"/>
</dbReference>
<accession>A0A7C9PIC3</accession>
<proteinExistence type="predicted"/>
<reference evidence="6 7" key="1">
    <citation type="submission" date="2020-02" db="EMBL/GenBank/DDBJ databases">
        <title>Ideonella bacterium strain TBM-1.</title>
        <authorList>
            <person name="Chen W.-M."/>
        </authorList>
    </citation>
    <scope>NUCLEOTIDE SEQUENCE [LARGE SCALE GENOMIC DNA]</scope>
    <source>
        <strain evidence="6 7">TBM-1</strain>
    </source>
</reference>
<dbReference type="Pfam" id="PF03861">
    <property type="entry name" value="ANTAR"/>
    <property type="match status" value="1"/>
</dbReference>
<keyword evidence="4" id="KW-0472">Membrane</keyword>
<evidence type="ECO:0000256" key="4">
    <source>
        <dbReference type="ARBA" id="ARBA00023136"/>
    </source>
</evidence>
<feature type="domain" description="ANTAR" evidence="5">
    <location>
        <begin position="127"/>
        <end position="189"/>
    </location>
</feature>
<dbReference type="PROSITE" id="PS50921">
    <property type="entry name" value="ANTAR"/>
    <property type="match status" value="1"/>
</dbReference>
<dbReference type="GO" id="GO:0016020">
    <property type="term" value="C:membrane"/>
    <property type="evidence" value="ECO:0007669"/>
    <property type="project" value="UniProtKB-SubCell"/>
</dbReference>
<protein>
    <submittedName>
        <fullName evidence="6">ANTAR domain-containing protein</fullName>
    </submittedName>
</protein>
<evidence type="ECO:0000256" key="1">
    <source>
        <dbReference type="ARBA" id="ARBA00004141"/>
    </source>
</evidence>
<dbReference type="InterPro" id="IPR036388">
    <property type="entry name" value="WH-like_DNA-bd_sf"/>
</dbReference>
<sequence>MTRSLLLHVCLTGAPDPDLAARLAPWGWEVHQPEASGTKLALDGPFTTLVQGDAAAWWAWCAQAPQATGPRCWVGDAPPPQDWARALAAGLDAWAPAAVWPAPGTAPQAAAPLAALLAQAQARWAAGQAQHQQLQRLQTQLDERKWVDRAKGVLMSARGDLDEAEAFRLLRGAAMHANLRLGEMSRGVAESAQWAEGLNQAGQLRMLSQRLVRLAAQRLAGVEARAARGAQTQAQARGDSLLQGLLQAPWLAGEAPAQAALAAVAQAWQALQDALALRLGPGMLAAADQAGETLLARAEALVACLEAAAGRRTLSVVNLCGRQRMRVQRLAKLGLLAGLGEATALAQLPALMDEFEDGLRQLEKTPLSSPDIQQDLGAARDEWLRLLRGLRQPEGGSAPAALCGAADRLLALFEQLTSRYEHSLQVIMA</sequence>
<evidence type="ECO:0000313" key="6">
    <source>
        <dbReference type="EMBL" id="NDY92733.1"/>
    </source>
</evidence>
<dbReference type="Proteomes" id="UP000484255">
    <property type="component" value="Unassembled WGS sequence"/>
</dbReference>
<organism evidence="6 7">
    <name type="scientific">Ideonella livida</name>
    <dbReference type="NCBI Taxonomy" id="2707176"/>
    <lineage>
        <taxon>Bacteria</taxon>
        <taxon>Pseudomonadati</taxon>
        <taxon>Pseudomonadota</taxon>
        <taxon>Betaproteobacteria</taxon>
        <taxon>Burkholderiales</taxon>
        <taxon>Sphaerotilaceae</taxon>
        <taxon>Ideonella</taxon>
    </lineage>
</organism>
<name>A0A7C9PIC3_9BURK</name>
<dbReference type="GO" id="GO:0003723">
    <property type="term" value="F:RNA binding"/>
    <property type="evidence" value="ECO:0007669"/>
    <property type="project" value="InterPro"/>
</dbReference>
<evidence type="ECO:0000256" key="2">
    <source>
        <dbReference type="ARBA" id="ARBA00022692"/>
    </source>
</evidence>
<dbReference type="SUPFAM" id="SSF52172">
    <property type="entry name" value="CheY-like"/>
    <property type="match status" value="1"/>
</dbReference>
<keyword evidence="7" id="KW-1185">Reference proteome</keyword>
<evidence type="ECO:0000256" key="3">
    <source>
        <dbReference type="ARBA" id="ARBA00022989"/>
    </source>
</evidence>
<comment type="caution">
    <text evidence="6">The sequence shown here is derived from an EMBL/GenBank/DDBJ whole genome shotgun (WGS) entry which is preliminary data.</text>
</comment>
<dbReference type="EMBL" id="JAAGOH010000021">
    <property type="protein sequence ID" value="NDY92733.1"/>
    <property type="molecule type" value="Genomic_DNA"/>
</dbReference>
<dbReference type="InterPro" id="IPR005561">
    <property type="entry name" value="ANTAR"/>
</dbReference>